<dbReference type="InterPro" id="IPR058625">
    <property type="entry name" value="MdtA-like_BSH"/>
</dbReference>
<dbReference type="Proteomes" id="UP001354971">
    <property type="component" value="Unassembled WGS sequence"/>
</dbReference>
<reference evidence="3 4" key="1">
    <citation type="submission" date="2024-01" db="EMBL/GenBank/DDBJ databases">
        <title>Hyphobacterium bacterium isolated from marine sediment.</title>
        <authorList>
            <person name="Zhao S."/>
        </authorList>
    </citation>
    <scope>NUCLEOTIDE SEQUENCE [LARGE SCALE GENOMIC DNA]</scope>
    <source>
        <strain evidence="4">HN65</strain>
    </source>
</reference>
<dbReference type="PANTHER" id="PTHR30438:SF2">
    <property type="entry name" value="MEMBRANE PROTEIN"/>
    <property type="match status" value="1"/>
</dbReference>
<evidence type="ECO:0000256" key="1">
    <source>
        <dbReference type="SAM" id="Coils"/>
    </source>
</evidence>
<feature type="domain" description="Multidrug resistance protein MdtA-like barrel-sandwich hybrid" evidence="2">
    <location>
        <begin position="35"/>
        <end position="220"/>
    </location>
</feature>
<evidence type="ECO:0000313" key="4">
    <source>
        <dbReference type="Proteomes" id="UP001354971"/>
    </source>
</evidence>
<keyword evidence="1" id="KW-0175">Coiled coil</keyword>
<dbReference type="RefSeq" id="WP_330198099.1">
    <property type="nucleotide sequence ID" value="NZ_JAZDRP010000002.1"/>
</dbReference>
<evidence type="ECO:0000313" key="3">
    <source>
        <dbReference type="EMBL" id="MEE2525436.1"/>
    </source>
</evidence>
<organism evidence="3 4">
    <name type="scientific">Hyphobacterium lacteum</name>
    <dbReference type="NCBI Taxonomy" id="3116575"/>
    <lineage>
        <taxon>Bacteria</taxon>
        <taxon>Pseudomonadati</taxon>
        <taxon>Pseudomonadota</taxon>
        <taxon>Alphaproteobacteria</taxon>
        <taxon>Maricaulales</taxon>
        <taxon>Maricaulaceae</taxon>
        <taxon>Hyphobacterium</taxon>
    </lineage>
</organism>
<dbReference type="Pfam" id="PF25917">
    <property type="entry name" value="BSH_RND"/>
    <property type="match status" value="1"/>
</dbReference>
<protein>
    <submittedName>
        <fullName evidence="3">HlyD family efflux transporter periplasmic adaptor subunit</fullName>
    </submittedName>
</protein>
<gene>
    <name evidence="3" type="ORF">V0U79_03585</name>
</gene>
<dbReference type="Gene3D" id="1.10.287.470">
    <property type="entry name" value="Helix hairpin bin"/>
    <property type="match status" value="1"/>
</dbReference>
<feature type="coiled-coil region" evidence="1">
    <location>
        <begin position="98"/>
        <end position="189"/>
    </location>
</feature>
<accession>A0ABU7LP87</accession>
<evidence type="ECO:0000259" key="2">
    <source>
        <dbReference type="Pfam" id="PF25917"/>
    </source>
</evidence>
<dbReference type="SUPFAM" id="SSF111369">
    <property type="entry name" value="HlyD-like secretion proteins"/>
    <property type="match status" value="1"/>
</dbReference>
<comment type="caution">
    <text evidence="3">The sequence shown here is derived from an EMBL/GenBank/DDBJ whole genome shotgun (WGS) entry which is preliminary data.</text>
</comment>
<sequence>MMRRAVLLLPLLIAACGETPDPHYLGYAEGDYRLIAPQVAGQIETIAVTEGQYIDAGDILFELDSSVDAEQLAAARARLEAATARFDDAAAGGREPEVEAARDQLAAARASQREATENLDRQRELFAQGIVPRARLDEAEAAASAANARVAEMRQRVTLASLPARENQLRALTAEIAAAQAEEDRLEVYLERFAVHAPAAGLIERQIRYEGELAGPGQPVFRLLPDGALHAVIFIPEAEIGDWAPGDTLSADCTSCADGLSVTLTRIDPQPSFTPPVIYSEDQRERLVFRAEAGFNGAVPPAGTPLTFRPE</sequence>
<name>A0ABU7LP87_9PROT</name>
<keyword evidence="4" id="KW-1185">Reference proteome</keyword>
<dbReference type="Gene3D" id="2.40.50.100">
    <property type="match status" value="1"/>
</dbReference>
<dbReference type="PROSITE" id="PS51257">
    <property type="entry name" value="PROKAR_LIPOPROTEIN"/>
    <property type="match status" value="1"/>
</dbReference>
<proteinExistence type="predicted"/>
<dbReference type="PANTHER" id="PTHR30438">
    <property type="entry name" value="36 KDA ANTIGEN-RELATED"/>
    <property type="match status" value="1"/>
</dbReference>
<dbReference type="EMBL" id="JAZDRP010000002">
    <property type="protein sequence ID" value="MEE2525436.1"/>
    <property type="molecule type" value="Genomic_DNA"/>
</dbReference>